<organism evidence="2 3">
    <name type="scientific">Hyaloscypha bicolor E</name>
    <dbReference type="NCBI Taxonomy" id="1095630"/>
    <lineage>
        <taxon>Eukaryota</taxon>
        <taxon>Fungi</taxon>
        <taxon>Dikarya</taxon>
        <taxon>Ascomycota</taxon>
        <taxon>Pezizomycotina</taxon>
        <taxon>Leotiomycetes</taxon>
        <taxon>Helotiales</taxon>
        <taxon>Hyaloscyphaceae</taxon>
        <taxon>Hyaloscypha</taxon>
        <taxon>Hyaloscypha bicolor</taxon>
    </lineage>
</organism>
<feature type="compositionally biased region" description="Low complexity" evidence="1">
    <location>
        <begin position="255"/>
        <end position="265"/>
    </location>
</feature>
<feature type="region of interest" description="Disordered" evidence="1">
    <location>
        <begin position="136"/>
        <end position="176"/>
    </location>
</feature>
<dbReference type="Proteomes" id="UP000235371">
    <property type="component" value="Unassembled WGS sequence"/>
</dbReference>
<sequence>MSSKQTSLPNYGVPDVEIESLLGQGRSYDEWKVRLKNHGYGKLWNENLKNIIIKREFEKFKTEILRLQAEPNESPSGKDVQKTNSLESILKRLQGQDWANGKPNEKVQRMRDRRLLGKDAKIRALQKYVKEWKEIESSGASSNLDREKPVSAYRSTNSGPSPASTPSSMQQVYGGTQPTMQNTVWDYQSSEPSTYTSTCQLGSEKYNSQPFTSQSSNTFTSTSASAAKYPTKSSGDYQLSAAWSSPPEARETPLAATTASPSTNSMGGYQSSTAWSTTPETRATPQVTTNTTNFPDGTYPAASTQGYNAEAQPYWDGYQTRWS</sequence>
<dbReference type="InParanoid" id="A0A2J6SIL8"/>
<dbReference type="GeneID" id="36592270"/>
<keyword evidence="3" id="KW-1185">Reference proteome</keyword>
<accession>A0A2J6SIL8</accession>
<feature type="compositionally biased region" description="Polar residues" evidence="1">
    <location>
        <begin position="266"/>
        <end position="305"/>
    </location>
</feature>
<dbReference type="EMBL" id="KZ613913">
    <property type="protein sequence ID" value="PMD50614.1"/>
    <property type="molecule type" value="Genomic_DNA"/>
</dbReference>
<evidence type="ECO:0000313" key="3">
    <source>
        <dbReference type="Proteomes" id="UP000235371"/>
    </source>
</evidence>
<feature type="region of interest" description="Disordered" evidence="1">
    <location>
        <begin position="226"/>
        <end position="305"/>
    </location>
</feature>
<evidence type="ECO:0000313" key="2">
    <source>
        <dbReference type="EMBL" id="PMD50614.1"/>
    </source>
</evidence>
<name>A0A2J6SIL8_9HELO</name>
<evidence type="ECO:0000256" key="1">
    <source>
        <dbReference type="SAM" id="MobiDB-lite"/>
    </source>
</evidence>
<dbReference type="RefSeq" id="XP_024727518.1">
    <property type="nucleotide sequence ID" value="XM_024884193.1"/>
</dbReference>
<dbReference type="AlphaFoldDB" id="A0A2J6SIL8"/>
<reference evidence="2 3" key="1">
    <citation type="submission" date="2016-04" db="EMBL/GenBank/DDBJ databases">
        <title>A degradative enzymes factory behind the ericoid mycorrhizal symbiosis.</title>
        <authorList>
            <consortium name="DOE Joint Genome Institute"/>
            <person name="Martino E."/>
            <person name="Morin E."/>
            <person name="Grelet G."/>
            <person name="Kuo A."/>
            <person name="Kohler A."/>
            <person name="Daghino S."/>
            <person name="Barry K."/>
            <person name="Choi C."/>
            <person name="Cichocki N."/>
            <person name="Clum A."/>
            <person name="Copeland A."/>
            <person name="Hainaut M."/>
            <person name="Haridas S."/>
            <person name="Labutti K."/>
            <person name="Lindquist E."/>
            <person name="Lipzen A."/>
            <person name="Khouja H.-R."/>
            <person name="Murat C."/>
            <person name="Ohm R."/>
            <person name="Olson A."/>
            <person name="Spatafora J."/>
            <person name="Veneault-Fourrey C."/>
            <person name="Henrissat B."/>
            <person name="Grigoriev I."/>
            <person name="Martin F."/>
            <person name="Perotto S."/>
        </authorList>
    </citation>
    <scope>NUCLEOTIDE SEQUENCE [LARGE SCALE GENOMIC DNA]</scope>
    <source>
        <strain evidence="2 3">E</strain>
    </source>
</reference>
<feature type="compositionally biased region" description="Polar residues" evidence="1">
    <location>
        <begin position="153"/>
        <end position="176"/>
    </location>
</feature>
<protein>
    <submittedName>
        <fullName evidence="2">Uncharacterized protein</fullName>
    </submittedName>
</protein>
<feature type="compositionally biased region" description="Polar residues" evidence="1">
    <location>
        <begin position="231"/>
        <end position="243"/>
    </location>
</feature>
<gene>
    <name evidence="2" type="ORF">K444DRAFT_637964</name>
</gene>
<dbReference type="OrthoDB" id="3559171at2759"/>
<proteinExistence type="predicted"/>